<dbReference type="Gene3D" id="1.10.10.1710">
    <property type="entry name" value="Deoxyribodipyrimidine photolyase-related"/>
    <property type="match status" value="1"/>
</dbReference>
<dbReference type="InterPro" id="IPR052551">
    <property type="entry name" value="UV-DNA_repair_photolyase"/>
</dbReference>
<name>A0A5C6X439_9DELT</name>
<proteinExistence type="predicted"/>
<keyword evidence="2" id="KW-0456">Lyase</keyword>
<protein>
    <submittedName>
        <fullName evidence="2">Deoxyribodipyrimidine photolyase</fullName>
    </submittedName>
</protein>
<dbReference type="EMBL" id="VOSL01000055">
    <property type="protein sequence ID" value="TXD34323.1"/>
    <property type="molecule type" value="Genomic_DNA"/>
</dbReference>
<comment type="caution">
    <text evidence="2">The sequence shown here is derived from an EMBL/GenBank/DDBJ whole genome shotgun (WGS) entry which is preliminary data.</text>
</comment>
<dbReference type="Gene3D" id="1.10.579.10">
    <property type="entry name" value="DNA Cyclobutane Dipyrimidine Photolyase, subunit A, domain 3"/>
    <property type="match status" value="1"/>
</dbReference>
<dbReference type="OrthoDB" id="5288100at2"/>
<dbReference type="Pfam" id="PF04244">
    <property type="entry name" value="DPRP"/>
    <property type="match status" value="1"/>
</dbReference>
<evidence type="ECO:0000313" key="2">
    <source>
        <dbReference type="EMBL" id="TXD34323.1"/>
    </source>
</evidence>
<reference evidence="2 3" key="1">
    <citation type="submission" date="2019-08" db="EMBL/GenBank/DDBJ databases">
        <title>Bradymonadales sp. TMQ2.</title>
        <authorList>
            <person name="Liang Q."/>
        </authorList>
    </citation>
    <scope>NUCLEOTIDE SEQUENCE [LARGE SCALE GENOMIC DNA]</scope>
    <source>
        <strain evidence="2 3">TMQ2</strain>
    </source>
</reference>
<dbReference type="Proteomes" id="UP000321046">
    <property type="component" value="Unassembled WGS sequence"/>
</dbReference>
<evidence type="ECO:0000313" key="3">
    <source>
        <dbReference type="Proteomes" id="UP000321046"/>
    </source>
</evidence>
<dbReference type="SUPFAM" id="SSF48173">
    <property type="entry name" value="Cryptochrome/photolyase FAD-binding domain"/>
    <property type="match status" value="1"/>
</dbReference>
<organism evidence="2 3">
    <name type="scientific">Lujinxingia vulgaris</name>
    <dbReference type="NCBI Taxonomy" id="2600176"/>
    <lineage>
        <taxon>Bacteria</taxon>
        <taxon>Deltaproteobacteria</taxon>
        <taxon>Bradymonadales</taxon>
        <taxon>Lujinxingiaceae</taxon>
        <taxon>Lujinxingia</taxon>
    </lineage>
</organism>
<evidence type="ECO:0000256" key="1">
    <source>
        <dbReference type="SAM" id="MobiDB-lite"/>
    </source>
</evidence>
<dbReference type="Gene3D" id="3.40.50.620">
    <property type="entry name" value="HUPs"/>
    <property type="match status" value="1"/>
</dbReference>
<feature type="region of interest" description="Disordered" evidence="1">
    <location>
        <begin position="180"/>
        <end position="205"/>
    </location>
</feature>
<feature type="region of interest" description="Disordered" evidence="1">
    <location>
        <begin position="527"/>
        <end position="546"/>
    </location>
</feature>
<dbReference type="PANTHER" id="PTHR38657">
    <property type="entry name" value="SLR1343 PROTEIN"/>
    <property type="match status" value="1"/>
</dbReference>
<dbReference type="Gene3D" id="1.25.40.80">
    <property type="match status" value="1"/>
</dbReference>
<dbReference type="InterPro" id="IPR014729">
    <property type="entry name" value="Rossmann-like_a/b/a_fold"/>
</dbReference>
<gene>
    <name evidence="2" type="ORF">FRC96_14070</name>
</gene>
<dbReference type="PANTHER" id="PTHR38657:SF1">
    <property type="entry name" value="SLR1343 PROTEIN"/>
    <property type="match status" value="1"/>
</dbReference>
<accession>A0A5C6X439</accession>
<sequence>MSVFFEHLREAQASLREGKRRWIYVAYDQLNAALEPLASTPAEELGVVLVESQAKGRRRPYHKQKLLWVLASQRHFALEQARRGVQIHYAITSEDYATCLRQICEELGSLEGIEPAERELRSELQPLVEEGLLRWHDHSGWLSRAEDFLKSQKHKEGPWRMDAFYRFMRKKTGILMEQGKPRGGSYSFDDQNREPWSGEPPAPEMPVFEPDAITREVAEMIASVFADHPGALHPEHVAASAEDVDALWRWAKDACMTYFGPYEDAMSHRSRGLFHTRISAAMNLHRLMPARVIEEVCALEIPLNSKEGFVRQVLGWREFMRHVHRQTDGFRDLPGERAERRSDQAAPNFLGGAHDLPAAYWGEPSGLVCLDTVVASVLDEGYSHHITRLMVLANLATLLDVEPGQINDWFWELYIDAYDWVVEPNVLGMGVFALGDLFTTKPYVSGSNYIAKMSDYCGTCAFDPGSDCPIRALYWAFLARHEAKLQEQGRMNLVMGSLRRRSEEQRAADGRVFELLWEQLRRGEPAAPAMFRKKDGQESLPGLSSS</sequence>
<dbReference type="InterPro" id="IPR007357">
    <property type="entry name" value="PhrB-like"/>
</dbReference>
<dbReference type="InterPro" id="IPR036134">
    <property type="entry name" value="Crypto/Photolyase_FAD-like_sf"/>
</dbReference>
<dbReference type="AlphaFoldDB" id="A0A5C6X439"/>
<dbReference type="RefSeq" id="WP_146975267.1">
    <property type="nucleotide sequence ID" value="NZ_VOSL01000055.1"/>
</dbReference>
<dbReference type="GO" id="GO:0016829">
    <property type="term" value="F:lyase activity"/>
    <property type="evidence" value="ECO:0007669"/>
    <property type="project" value="UniProtKB-KW"/>
</dbReference>